<dbReference type="InterPro" id="IPR058192">
    <property type="entry name" value="WHD_ROQ1-like"/>
</dbReference>
<dbReference type="GO" id="GO:0006952">
    <property type="term" value="P:defense response"/>
    <property type="evidence" value="ECO:0007669"/>
    <property type="project" value="InterPro"/>
</dbReference>
<dbReference type="PANTHER" id="PTHR11017">
    <property type="entry name" value="LEUCINE-RICH REPEAT-CONTAINING PROTEIN"/>
    <property type="match status" value="1"/>
</dbReference>
<evidence type="ECO:0000256" key="1">
    <source>
        <dbReference type="ARBA" id="ARBA00022614"/>
    </source>
</evidence>
<dbReference type="InterPro" id="IPR036390">
    <property type="entry name" value="WH_DNA-bd_sf"/>
</dbReference>
<dbReference type="PANTHER" id="PTHR11017:SF313">
    <property type="entry name" value="TIR DOMAIN, P-LOOP CONTAINING NUCLEOSIDE TRIPHOSPHATE HYDROLASE"/>
    <property type="match status" value="1"/>
</dbReference>
<dbReference type="Gene3D" id="3.80.10.10">
    <property type="entry name" value="Ribonuclease Inhibitor"/>
    <property type="match status" value="2"/>
</dbReference>
<evidence type="ECO:0000256" key="2">
    <source>
        <dbReference type="ARBA" id="ARBA00022737"/>
    </source>
</evidence>
<evidence type="ECO:0000313" key="4">
    <source>
        <dbReference type="EMBL" id="KAJ0224773.1"/>
    </source>
</evidence>
<keyword evidence="2" id="KW-0677">Repeat</keyword>
<dbReference type="InterPro" id="IPR042197">
    <property type="entry name" value="Apaf_helical"/>
</dbReference>
<dbReference type="Pfam" id="PF23282">
    <property type="entry name" value="WHD_ROQ1"/>
    <property type="match status" value="1"/>
</dbReference>
<evidence type="ECO:0000313" key="5">
    <source>
        <dbReference type="Proteomes" id="UP000235145"/>
    </source>
</evidence>
<evidence type="ECO:0000259" key="3">
    <source>
        <dbReference type="Pfam" id="PF23282"/>
    </source>
</evidence>
<comment type="caution">
    <text evidence="4">The sequence shown here is derived from an EMBL/GenBank/DDBJ whole genome shotgun (WGS) entry which is preliminary data.</text>
</comment>
<dbReference type="PRINTS" id="PR00364">
    <property type="entry name" value="DISEASERSIST"/>
</dbReference>
<dbReference type="InterPro" id="IPR027417">
    <property type="entry name" value="P-loop_NTPase"/>
</dbReference>
<dbReference type="Gene3D" id="1.10.8.430">
    <property type="entry name" value="Helical domain of apoptotic protease-activating factors"/>
    <property type="match status" value="1"/>
</dbReference>
<dbReference type="AlphaFoldDB" id="A0A9R1WIS9"/>
<name>A0A9R1WIS9_LACSA</name>
<dbReference type="EMBL" id="NBSK02000001">
    <property type="protein sequence ID" value="KAJ0224773.1"/>
    <property type="molecule type" value="Genomic_DNA"/>
</dbReference>
<organism evidence="4 5">
    <name type="scientific">Lactuca sativa</name>
    <name type="common">Garden lettuce</name>
    <dbReference type="NCBI Taxonomy" id="4236"/>
    <lineage>
        <taxon>Eukaryota</taxon>
        <taxon>Viridiplantae</taxon>
        <taxon>Streptophyta</taxon>
        <taxon>Embryophyta</taxon>
        <taxon>Tracheophyta</taxon>
        <taxon>Spermatophyta</taxon>
        <taxon>Magnoliopsida</taxon>
        <taxon>eudicotyledons</taxon>
        <taxon>Gunneridae</taxon>
        <taxon>Pentapetalae</taxon>
        <taxon>asterids</taxon>
        <taxon>campanulids</taxon>
        <taxon>Asterales</taxon>
        <taxon>Asteraceae</taxon>
        <taxon>Cichorioideae</taxon>
        <taxon>Cichorieae</taxon>
        <taxon>Lactucinae</taxon>
        <taxon>Lactuca</taxon>
    </lineage>
</organism>
<dbReference type="SUPFAM" id="SSF52540">
    <property type="entry name" value="P-loop containing nucleoside triphosphate hydrolases"/>
    <property type="match status" value="1"/>
</dbReference>
<gene>
    <name evidence="4" type="ORF">LSAT_V11C100031680</name>
</gene>
<sequence length="770" mass="87936">MFYPQGIKSCALFKTEVKPKHANHLLKGLYETESRQLLCFHAFMSNDPKACYEEVLAKLVNYCEGHPLALKLLGESLHNRDVAYWEGLIETLKKENGTPVNNVLRISFDSLPSENDKDLFKHIACFFVGTDRDVTEAILKACNINTSVAFTNLIDRCLLKMGKTIVREESPNKPWKRSRLWCHEESFEVLKRKKGTENVLGFTLDMRMLEKDKLCGSIEFKTDALSNMDNLMLLQLNYMKIKGTYKKFPEKLRWLCMHGFPLESIPSNLLMDNLVSLDMSYSKIKSFDVCYRFSQRPHNRLKKLFGSLSKDKSLLGSLKFLNLSFCDRLTKLGGFDRLPALESLIVRSCIGLLEVSESIGQCVELVLVDLSYCNKLKKLPGIIGMLKKTKTLLLDGCDLGEPRMLKANKKASSSTGLEAIPNDLKFFDISLPSSLVSVSLANNNLSTKSFPMDFSELSMLKELCLDDNPIKSLPNCVRSLPRLEILTMRNCKMLTSVEHPPHTLTQLFLSDGSSLQKVLFDPGIGPLSELVVPWEPVVSSFEIQGMIKIQPMEDVEENVLHRLGWNKMFILKKKGMGIEEFQIQHNLFGKKMPHRIMRRSKGPSISFTIPSSLNNLRGLNVCCVRMCELLNSRSHSIHIPETVVSNITKNRTWMYRHWDNKVIVREECVIFLSHWMFGMNEMEAGDQVTITILDWPNHVTKECGVSFVYDDGEEEDVLCYYKSWNHIIGGDLTGFQTTGEYTLEKWRILLPCHASFTRQFGSNICYTDRI</sequence>
<dbReference type="GO" id="GO:0043531">
    <property type="term" value="F:ADP binding"/>
    <property type="evidence" value="ECO:0007669"/>
    <property type="project" value="InterPro"/>
</dbReference>
<dbReference type="InterPro" id="IPR032675">
    <property type="entry name" value="LRR_dom_sf"/>
</dbReference>
<dbReference type="SUPFAM" id="SSF46785">
    <property type="entry name" value="Winged helix' DNA-binding domain"/>
    <property type="match status" value="1"/>
</dbReference>
<dbReference type="Proteomes" id="UP000235145">
    <property type="component" value="Unassembled WGS sequence"/>
</dbReference>
<proteinExistence type="predicted"/>
<dbReference type="SUPFAM" id="SSF52058">
    <property type="entry name" value="L domain-like"/>
    <property type="match status" value="1"/>
</dbReference>
<reference evidence="4 5" key="1">
    <citation type="journal article" date="2017" name="Nat. Commun.">
        <title>Genome assembly with in vitro proximity ligation data and whole-genome triplication in lettuce.</title>
        <authorList>
            <person name="Reyes-Chin-Wo S."/>
            <person name="Wang Z."/>
            <person name="Yang X."/>
            <person name="Kozik A."/>
            <person name="Arikit S."/>
            <person name="Song C."/>
            <person name="Xia L."/>
            <person name="Froenicke L."/>
            <person name="Lavelle D.O."/>
            <person name="Truco M.J."/>
            <person name="Xia R."/>
            <person name="Zhu S."/>
            <person name="Xu C."/>
            <person name="Xu H."/>
            <person name="Xu X."/>
            <person name="Cox K."/>
            <person name="Korf I."/>
            <person name="Meyers B.C."/>
            <person name="Michelmore R.W."/>
        </authorList>
    </citation>
    <scope>NUCLEOTIDE SEQUENCE [LARGE SCALE GENOMIC DNA]</scope>
    <source>
        <strain evidence="5">cv. Salinas</strain>
        <tissue evidence="4">Seedlings</tissue>
    </source>
</reference>
<accession>A0A9R1WIS9</accession>
<protein>
    <recommendedName>
        <fullName evidence="3">Disease resistance protein Roq1-like winged-helix domain-containing protein</fullName>
    </recommendedName>
</protein>
<keyword evidence="5" id="KW-1185">Reference proteome</keyword>
<dbReference type="InterPro" id="IPR044974">
    <property type="entry name" value="Disease_R_plants"/>
</dbReference>
<keyword evidence="1" id="KW-0433">Leucine-rich repeat</keyword>
<feature type="domain" description="Disease resistance protein Roq1-like winged-helix" evidence="3">
    <location>
        <begin position="114"/>
        <end position="163"/>
    </location>
</feature>